<dbReference type="EMBL" id="JABMIG020000054">
    <property type="protein sequence ID" value="KAL3797523.1"/>
    <property type="molecule type" value="Genomic_DNA"/>
</dbReference>
<dbReference type="PROSITE" id="PS50853">
    <property type="entry name" value="FN3"/>
    <property type="match status" value="4"/>
</dbReference>
<dbReference type="Proteomes" id="UP001516023">
    <property type="component" value="Unassembled WGS sequence"/>
</dbReference>
<dbReference type="Gene3D" id="2.60.40.10">
    <property type="entry name" value="Immunoglobulins"/>
    <property type="match status" value="7"/>
</dbReference>
<feature type="compositionally biased region" description="Polar residues" evidence="1">
    <location>
        <begin position="1253"/>
        <end position="1263"/>
    </location>
</feature>
<dbReference type="InterPro" id="IPR013783">
    <property type="entry name" value="Ig-like_fold"/>
</dbReference>
<evidence type="ECO:0000256" key="2">
    <source>
        <dbReference type="SAM" id="SignalP"/>
    </source>
</evidence>
<sequence length="4018" mass="431331">MVDSMSTLLLFFILLILPCASSATWPWNANNAGAPPKIKPKVIRPSGPTNVTLFVVSRTELGVTWGPPLYDGGKAISKYLVEWDTDKYMTSGIASPSNPYENGVDGPLVRSEVVWDKTEFRITGLIEGQKYYVRVSAYGDGYSHAISTNPLYAIPSGTPPGYLTDVSLSIALGTGTADRLRLAWSAAEFDVNGFSVLPKGCAGGETPPSSPDAVEAYRVRWDTHPSLSNPKTYDIPAVSGDGVREHCCPSGPSGVCQIELGAEIQTVSVTYPMSSVPFDEELFDSGSIRIAYVGSQSKSIKALTPAQGSSQMWLSPAASLSTISPIKVGDVIRINSGIYLVSNVDTWPEYISLSTEYQARPGEDSPTTQAYFSTPPQTCFDVSGLGNSAENFRAHIAENFDNSPFNESITVSRSTLITKSFASDGTTEKRIVGYEYHVTFIGQGFSSTIGHPVEDLIIMSKHSSPFSSVGSCSEHFVSSGFDVSGQVSLQVSTKMESGSIIPGQKYYVQVAGVNAQGVGPYVPSFPESETPRSLSGLAQNCRVYALPTSSSSLKVEWDGVQPYHGQQPSSYRVEFYDVDITSTEPVASHVVDEIDESSQYSITVPDLVPGVRYKVLIVPVNELGEGGPDWFAEFDQSGLVHDDEYSSTQNYLERSCHAVPTCETGSIECTEAESGAFVIVARSIPPPPSIEVGTYSSVSDRNRFSAASTLVSFLSPLTDHNQSTGMTTDKFRIEWSTGMSFRPTSSDGSVSSWSAEVVASFSDGTDESAYGEYMIDSLKMGAQYFVRVFAHNSAGFGNPSIVVPVKPATRPDPPYEPVLSSVTDIRSSSTDSRDSAIIGTSLSVSWQPPRVDSEHGRPDMVGNGGDPVSSYLVEWSRVSFDSYNPTIIEMNIKTSAGSGGSSASGLLYGSFRLIVDTTLSSETAVQGIYTSASIPVGSSVFEMKTILENIPNIGEVNVHSPEPFSWIFTFLSEVGDVGISVAENDVEDDSSTAGIIEITRLGVGSLPANAAYGFEIIDNIDKMTPDLALHYSIKHLVPGMALFVRVSAGNRVGFGPRRKTAPEFISPALQRPDIPTSLYSDAPPYLSVRSPTSLEVHIGPPTFDGGSPLTTFFIEWDPLPTFSSSRLGDGSALGSARVNAASRLCSSCVSHFNLSTNTFAYNGDEVIAKLLIPQRKIMVYFSDDKTHYLFSIVSVTASTITVSNKHLRVLPLHDMKSQDGVTSSNLEIIGTRYIIDGLLTGTKYYVRVSSENGQMGTGKSVSTAPHHETPRGFPLAPGDVTVSVTDKHTLSVSWSNSTYLNDPDIKAFKVERFCKSDATSSASVSFFGEKESVEFSTVGLGLVGGTFTVYFGGFDSLRVVVGHAKATNSLNYIETLADLTPHLQRGESIMIGEDVYLVHPTEPFTPSRLPLSESYHGINDENAVVYARSKSMPLPFDASAEELQNTLEQMPYTNHVQVRREVAEVSGGYRWFVTFSSNVGPQPAFSVDTTYLVGANPSGFTVTRSVTGTVPDCYLSVIADDPTATTLQLHDLVTGKPYYIRVASISDSGESEQVESIPTYITPGGVPDPVAIPHITPLNENTLLVTFETPPESNGAVIDYFFIDSSRDPSFSSITRIVAKPDYKVQRITTRAHSIPWDDSSSFTLSLGDFHGDFTIPISGGTTVSVLNGGNTLIRTTGFESLSSFAARGDYIVVGGSEFRVCLSTLEATPHDDSHLSLCSKNNPHEAAIFSSDTVSNVINELPIFRLDTSLGAATSPAVGDMFLITSQDTRTRLRRGDLVRVGHPESGETFRVSTDKAREFNDRIVPLSVVNDPMILASLSQTSLQHSTYEVQSFYIRSNRDSVTLTPSNTLNSGYRIRFKLETTRKSKDAGSSGCLKWDGSAHDLQSELESLAGIDAVQVTKHDLPAILGGAGAGVQYFITFTGDNVRGNVPPLQIVDVGTNGCLDASDLGGVFKEAVAPIVVEQVEIPYIPFYEVQTTVDIPYDASGDDLKAAIESLSQACTVNVSRRSTRNGYSWDVTFIETKESTQSPLLVISANGANLSAVIDPSVSAIGLQHVEVPTASAGAPYFIRVAAVNSFGEGPFVFSNPRAMEVSPQPPTQPIDVFVEAMSDTELLVQWNPPLENGGRPITHYKVEYDRLPSFTSGTNSGPYGSTSISSSSYASIYDVQLVTVKIDNDGWMGSLYLSGTFSLSYDGQTTRQLPYNASPEDLKDALQDLCNVDEVSVSRSIHCSSDLSIGCMTPDGFTWLVTFLSVSSIGDQHRKPISNLSANYSHKLSADGSYLFECTDVERSSCSIGGRAAANVGTTQEIQQVTIGSSPFSVTIRGETSDVIMMGDSIPTIEAKLNSYSRNGVGKILVTCPACVYNAIAPGDSILLHFLSFRGDLPPIIVSDPETSVSEVVRGKSQLVVGRSTYFTTINGLTSISDWHVRVFAYNGVGEGFPGMAWPSPIRLTSVAPQIPEDVTARIQSATSLVVSWNRPSSIGGVQLSSFIIEHDTIPSFTSQNGLPLGQMITAAADADTSLGIVVQAYPNSIDPILRKRIIIGDSNLISDGDIGVGSEVVIEEQRLTVVSINDASCGINCLSMDQDYSGTALSGMKIYSNHSKHYSSMITNLVPGHAYFIRVAARNERAIGPFAYVGGLLDLISSTPMDVPTAISWALVTPVSSDKLRVDFGPSVNEKPEGVNGSPVSKYQVDLATGLHEIQVLRISSSSDVSLGSFGLTFRGESTGCVEIGSSKKGLAMALESLSTIDKVSVSTVLTSEAELTYKIEFLKYENQPPIEINSSSSCTQALDDIEITVQTLQDGVAAFRPEIITLSTSADEDVSGFMELSAGYQGKYEMLIAIDNQPANFMVVPGSLWVHTPGNDLTPVLLPGETFLIEGELVTVGRVRSDGIELKEYHLKGTNGNAVFGYRMDNYVGAAVISRGATVLNDVNGHRLDLLVKPGDSIQIFDETGTKLYLTVLSVSGSSLQFSPSYAGNTVTTPIYARKRVVVPASSSSAQMKTALQSLPDIGSVEVTREGPNASEGYTWYITFTSNVDTNTLLPSTESISYIVVNGLGQDCDGHYILTSFEGGRPRYDLLGKSCYIVHDIVDSEWKLFSRSHSLLSSVAASDITVPTTGWSNGVLTTPSDGTPVTLLAGEGATVEISILQSSVDPSFENIVFSTEIDAGNQETQELELSSPVNDIGGSFELALGRSSTKITVYFDESAEDLTTKLQSLPGVGCVRVERAHHPIKYGFVWSITFLNFGDVPLLRHFGSSALHGTGVTLDIREATKGTVGERHIIADGLEAGQAYAVRVRALNDLGYGPHTTSSQKFGSGVLPVAGITASPPGSPNLSSGIVAKSRAEFKLTMPSSNGSDISSYKFEWSTANSFDSLTQAHVRLACSDGSEILGSYMLVYGSDVTSRLERTVPIQIKSNTDEISQAMNSLTSLNEVGVSSTVKGLSELEWIISFLHDVGNTGVLSVDSTGLRCQSENESIESAVLMLSSQELPADYGSEELIADDAFCGSVYLAEFSPVQYLTLSSKFGQVLSGSYQLTLDSQSTECIQYDASEDQIKTALEGLKHVISVEVAKTPALSGFPYSYKISFIGSYAYGDWPALTINPAHFGTGSCDSFVGGSSHNAKILPVRDESLCFNGIAKTVAIVADSMTTLGGTFTIQYGIESSQAISFDTSATEMEIIIQNLTGIANIKVSKHSYYHDMNVGMAWAVAIPRQSFDDYGISAVDTFVTGKNARVHVYPVLKISSFSSDAGSVGDFRIIIGDESTAPISHHATQQKILRELHRLNGIGKVTMLGPRDTENLSPLQFIAMIDDSLTVQGLKALAIVGDITTAIAPGDKLNIGNCYDLVITSVEHESFDSFQSAGYLYESLYSTSSETEEAKLHGYSILIIKTTEEAFSFTSNCSQANGVAEPVSVGSALFTETGVDHTVIVKSHTADLDTIKIIPESNWRGTAARLFFQSPAGLIPQTFILKGMRTNTKYIVRASAKNAEGYGPPSNILQVTPTSTAPSAPISVFLT</sequence>
<reference evidence="4 5" key="1">
    <citation type="journal article" date="2020" name="G3 (Bethesda)">
        <title>Improved Reference Genome for Cyclotella cryptica CCMP332, a Model for Cell Wall Morphogenesis, Salinity Adaptation, and Lipid Production in Diatoms (Bacillariophyta).</title>
        <authorList>
            <person name="Roberts W.R."/>
            <person name="Downey K.M."/>
            <person name="Ruck E.C."/>
            <person name="Traller J.C."/>
            <person name="Alverson A.J."/>
        </authorList>
    </citation>
    <scope>NUCLEOTIDE SEQUENCE [LARGE SCALE GENOMIC DNA]</scope>
    <source>
        <strain evidence="4 5">CCMP332</strain>
    </source>
</reference>
<feature type="chain" id="PRO_5044791154" description="Fibronectin type-III domain-containing protein" evidence="2">
    <location>
        <begin position="24"/>
        <end position="4018"/>
    </location>
</feature>
<feature type="domain" description="Fibronectin type-III" evidence="3">
    <location>
        <begin position="2099"/>
        <end position="2197"/>
    </location>
</feature>
<accession>A0ABD3QB12</accession>
<dbReference type="InterPro" id="IPR039269">
    <property type="entry name" value="ANKFN1"/>
</dbReference>
<evidence type="ECO:0000313" key="4">
    <source>
        <dbReference type="EMBL" id="KAL3797523.1"/>
    </source>
</evidence>
<dbReference type="InterPro" id="IPR036116">
    <property type="entry name" value="FN3_sf"/>
</dbReference>
<feature type="domain" description="Fibronectin type-III" evidence="3">
    <location>
        <begin position="537"/>
        <end position="640"/>
    </location>
</feature>
<feature type="signal peptide" evidence="2">
    <location>
        <begin position="1"/>
        <end position="23"/>
    </location>
</feature>
<feature type="domain" description="Fibronectin type-III" evidence="3">
    <location>
        <begin position="716"/>
        <end position="812"/>
    </location>
</feature>
<feature type="domain" description="Fibronectin type-III" evidence="3">
    <location>
        <begin position="47"/>
        <end position="161"/>
    </location>
</feature>
<dbReference type="Pfam" id="PF00041">
    <property type="entry name" value="fn3"/>
    <property type="match status" value="1"/>
</dbReference>
<dbReference type="SUPFAM" id="SSF49265">
    <property type="entry name" value="Fibronectin type III"/>
    <property type="match status" value="7"/>
</dbReference>
<dbReference type="InterPro" id="IPR003961">
    <property type="entry name" value="FN3_dom"/>
</dbReference>
<feature type="compositionally biased region" description="Low complexity" evidence="1">
    <location>
        <begin position="820"/>
        <end position="833"/>
    </location>
</feature>
<evidence type="ECO:0000256" key="1">
    <source>
        <dbReference type="SAM" id="MobiDB-lite"/>
    </source>
</evidence>
<keyword evidence="2" id="KW-0732">Signal</keyword>
<feature type="region of interest" description="Disordered" evidence="1">
    <location>
        <begin position="814"/>
        <end position="833"/>
    </location>
</feature>
<dbReference type="PANTHER" id="PTHR21437">
    <property type="entry name" value="WIDE AWAKE"/>
    <property type="match status" value="1"/>
</dbReference>
<feature type="region of interest" description="Disordered" evidence="1">
    <location>
        <begin position="1253"/>
        <end position="1272"/>
    </location>
</feature>
<dbReference type="SMART" id="SM00060">
    <property type="entry name" value="FN3"/>
    <property type="match status" value="13"/>
</dbReference>
<protein>
    <recommendedName>
        <fullName evidence="3">Fibronectin type-III domain-containing protein</fullName>
    </recommendedName>
</protein>
<name>A0ABD3QB12_9STRA</name>
<dbReference type="PANTHER" id="PTHR21437:SF1">
    <property type="entry name" value="WIDE AWAKE"/>
    <property type="match status" value="1"/>
</dbReference>
<evidence type="ECO:0000259" key="3">
    <source>
        <dbReference type="PROSITE" id="PS50853"/>
    </source>
</evidence>
<comment type="caution">
    <text evidence="4">The sequence shown here is derived from an EMBL/GenBank/DDBJ whole genome shotgun (WGS) entry which is preliminary data.</text>
</comment>
<proteinExistence type="predicted"/>
<gene>
    <name evidence="4" type="ORF">HJC23_009887</name>
</gene>
<evidence type="ECO:0000313" key="5">
    <source>
        <dbReference type="Proteomes" id="UP001516023"/>
    </source>
</evidence>
<keyword evidence="5" id="KW-1185">Reference proteome</keyword>
<organism evidence="4 5">
    <name type="scientific">Cyclotella cryptica</name>
    <dbReference type="NCBI Taxonomy" id="29204"/>
    <lineage>
        <taxon>Eukaryota</taxon>
        <taxon>Sar</taxon>
        <taxon>Stramenopiles</taxon>
        <taxon>Ochrophyta</taxon>
        <taxon>Bacillariophyta</taxon>
        <taxon>Coscinodiscophyceae</taxon>
        <taxon>Thalassiosirophycidae</taxon>
        <taxon>Stephanodiscales</taxon>
        <taxon>Stephanodiscaceae</taxon>
        <taxon>Cyclotella</taxon>
    </lineage>
</organism>
<dbReference type="CDD" id="cd00063">
    <property type="entry name" value="FN3"/>
    <property type="match status" value="6"/>
</dbReference>